<evidence type="ECO:0000256" key="6">
    <source>
        <dbReference type="ARBA" id="ARBA00022741"/>
    </source>
</evidence>
<dbReference type="InterPro" id="IPR018095">
    <property type="entry name" value="Thymidylate_kin_CS"/>
</dbReference>
<dbReference type="GO" id="GO:0005524">
    <property type="term" value="F:ATP binding"/>
    <property type="evidence" value="ECO:0007669"/>
    <property type="project" value="UniProtKB-UniRule"/>
</dbReference>
<evidence type="ECO:0000256" key="9">
    <source>
        <dbReference type="ARBA" id="ARBA00029962"/>
    </source>
</evidence>
<evidence type="ECO:0000256" key="7">
    <source>
        <dbReference type="ARBA" id="ARBA00022777"/>
    </source>
</evidence>
<evidence type="ECO:0000256" key="1">
    <source>
        <dbReference type="ARBA" id="ARBA00009776"/>
    </source>
</evidence>
<keyword evidence="4 12" id="KW-0808">Transferase</keyword>
<keyword evidence="15" id="KW-1185">Reference proteome</keyword>
<dbReference type="OrthoDB" id="9774907at2"/>
<evidence type="ECO:0000313" key="14">
    <source>
        <dbReference type="EMBL" id="SFK28510.1"/>
    </source>
</evidence>
<organism evidence="14 15">
    <name type="scientific">Methylocapsa palsarum</name>
    <dbReference type="NCBI Taxonomy" id="1612308"/>
    <lineage>
        <taxon>Bacteria</taxon>
        <taxon>Pseudomonadati</taxon>
        <taxon>Pseudomonadota</taxon>
        <taxon>Alphaproteobacteria</taxon>
        <taxon>Hyphomicrobiales</taxon>
        <taxon>Beijerinckiaceae</taxon>
        <taxon>Methylocapsa</taxon>
    </lineage>
</organism>
<dbReference type="Proteomes" id="UP000198755">
    <property type="component" value="Unassembled WGS sequence"/>
</dbReference>
<proteinExistence type="inferred from homology"/>
<evidence type="ECO:0000256" key="11">
    <source>
        <dbReference type="ARBA" id="ARBA00057735"/>
    </source>
</evidence>
<dbReference type="PROSITE" id="PS01331">
    <property type="entry name" value="THYMIDYLATE_KINASE"/>
    <property type="match status" value="1"/>
</dbReference>
<evidence type="ECO:0000256" key="5">
    <source>
        <dbReference type="ARBA" id="ARBA00022727"/>
    </source>
</evidence>
<dbReference type="InterPro" id="IPR039430">
    <property type="entry name" value="Thymidylate_kin-like_dom"/>
</dbReference>
<dbReference type="EC" id="2.7.4.9" evidence="2 12"/>
<evidence type="ECO:0000256" key="12">
    <source>
        <dbReference type="HAMAP-Rule" id="MF_00165"/>
    </source>
</evidence>
<dbReference type="GO" id="GO:0005829">
    <property type="term" value="C:cytosol"/>
    <property type="evidence" value="ECO:0007669"/>
    <property type="project" value="TreeGrafter"/>
</dbReference>
<dbReference type="GO" id="GO:0006233">
    <property type="term" value="P:dTDP biosynthetic process"/>
    <property type="evidence" value="ECO:0007669"/>
    <property type="project" value="InterPro"/>
</dbReference>
<evidence type="ECO:0000256" key="8">
    <source>
        <dbReference type="ARBA" id="ARBA00022840"/>
    </source>
</evidence>
<evidence type="ECO:0000256" key="2">
    <source>
        <dbReference type="ARBA" id="ARBA00012980"/>
    </source>
</evidence>
<dbReference type="AlphaFoldDB" id="A0A1I3Y9S8"/>
<protein>
    <recommendedName>
        <fullName evidence="3 12">Thymidylate kinase</fullName>
        <ecNumber evidence="2 12">2.7.4.9</ecNumber>
    </recommendedName>
    <alternativeName>
        <fullName evidence="9 12">dTMP kinase</fullName>
    </alternativeName>
</protein>
<dbReference type="InterPro" id="IPR027417">
    <property type="entry name" value="P-loop_NTPase"/>
</dbReference>
<dbReference type="Gene3D" id="3.40.50.300">
    <property type="entry name" value="P-loop containing nucleotide triphosphate hydrolases"/>
    <property type="match status" value="1"/>
</dbReference>
<keyword evidence="7 12" id="KW-0418">Kinase</keyword>
<dbReference type="HAMAP" id="MF_00165">
    <property type="entry name" value="Thymidylate_kinase"/>
    <property type="match status" value="1"/>
</dbReference>
<comment type="catalytic activity">
    <reaction evidence="10 12">
        <text>dTMP + ATP = dTDP + ADP</text>
        <dbReference type="Rhea" id="RHEA:13517"/>
        <dbReference type="ChEBI" id="CHEBI:30616"/>
        <dbReference type="ChEBI" id="CHEBI:58369"/>
        <dbReference type="ChEBI" id="CHEBI:63528"/>
        <dbReference type="ChEBI" id="CHEBI:456216"/>
        <dbReference type="EC" id="2.7.4.9"/>
    </reaction>
</comment>
<evidence type="ECO:0000259" key="13">
    <source>
        <dbReference type="Pfam" id="PF02223"/>
    </source>
</evidence>
<dbReference type="NCBIfam" id="TIGR00041">
    <property type="entry name" value="DTMP_kinase"/>
    <property type="match status" value="1"/>
</dbReference>
<keyword evidence="6 12" id="KW-0547">Nucleotide-binding</keyword>
<dbReference type="STRING" id="1612308.SAMN05444581_105109"/>
<evidence type="ECO:0000313" key="15">
    <source>
        <dbReference type="Proteomes" id="UP000198755"/>
    </source>
</evidence>
<keyword evidence="5 12" id="KW-0545">Nucleotide biosynthesis</keyword>
<evidence type="ECO:0000256" key="4">
    <source>
        <dbReference type="ARBA" id="ARBA00022679"/>
    </source>
</evidence>
<comment type="function">
    <text evidence="11 12">Phosphorylation of dTMP to form dTDP in both de novo and salvage pathways of dTTP synthesis.</text>
</comment>
<evidence type="ECO:0000256" key="10">
    <source>
        <dbReference type="ARBA" id="ARBA00048743"/>
    </source>
</evidence>
<accession>A0A1I3Y9S8</accession>
<name>A0A1I3Y9S8_9HYPH</name>
<comment type="similarity">
    <text evidence="1 12">Belongs to the thymidylate kinase family.</text>
</comment>
<dbReference type="PANTHER" id="PTHR10344:SF4">
    <property type="entry name" value="UMP-CMP KINASE 2, MITOCHONDRIAL"/>
    <property type="match status" value="1"/>
</dbReference>
<feature type="binding site" evidence="12">
    <location>
        <begin position="29"/>
        <end position="36"/>
    </location>
    <ligand>
        <name>ATP</name>
        <dbReference type="ChEBI" id="CHEBI:30616"/>
    </ligand>
</feature>
<dbReference type="InterPro" id="IPR018094">
    <property type="entry name" value="Thymidylate_kinase"/>
</dbReference>
<dbReference type="GO" id="GO:0006235">
    <property type="term" value="P:dTTP biosynthetic process"/>
    <property type="evidence" value="ECO:0007669"/>
    <property type="project" value="UniProtKB-UniRule"/>
</dbReference>
<dbReference type="PANTHER" id="PTHR10344">
    <property type="entry name" value="THYMIDYLATE KINASE"/>
    <property type="match status" value="1"/>
</dbReference>
<dbReference type="GO" id="GO:0004798">
    <property type="term" value="F:dTMP kinase activity"/>
    <property type="evidence" value="ECO:0007669"/>
    <property type="project" value="UniProtKB-UniRule"/>
</dbReference>
<dbReference type="FunFam" id="3.40.50.300:FF:000225">
    <property type="entry name" value="Thymidylate kinase"/>
    <property type="match status" value="1"/>
</dbReference>
<gene>
    <name evidence="12" type="primary">tmk</name>
    <name evidence="14" type="ORF">SAMN05444581_105109</name>
</gene>
<dbReference type="CDD" id="cd01672">
    <property type="entry name" value="TMPK"/>
    <property type="match status" value="1"/>
</dbReference>
<dbReference type="GO" id="GO:0006227">
    <property type="term" value="P:dUDP biosynthetic process"/>
    <property type="evidence" value="ECO:0007669"/>
    <property type="project" value="TreeGrafter"/>
</dbReference>
<evidence type="ECO:0000256" key="3">
    <source>
        <dbReference type="ARBA" id="ARBA00017144"/>
    </source>
</evidence>
<sequence length="264" mass="27966">MIPEAPEFALPQSKDALQSRRGALITLEGGEGVGKSTQLRLIVDQLRRAGFEAIATREPGGSPGAEILRQTLLSGVLKPLGSAAEALLFAAARIDHIDVTIEPALAAGVFVVSDRFSDSTRAYQGALGSLDPRFLRALERITLGSLRPDLTLVLDLPAQTGLARAARRRGPEEASDRFEGESLRFHESLRAAFLEIATAEPERCVVIDAGQPEAAVTRAIWDAISLRLLKGRVQESADSSVHGIFSQTASALGDCAEGAPVHGG</sequence>
<reference evidence="14 15" key="1">
    <citation type="submission" date="2016-10" db="EMBL/GenBank/DDBJ databases">
        <authorList>
            <person name="de Groot N.N."/>
        </authorList>
    </citation>
    <scope>NUCLEOTIDE SEQUENCE [LARGE SCALE GENOMIC DNA]</scope>
    <source>
        <strain evidence="14 15">NE2</strain>
    </source>
</reference>
<keyword evidence="8 12" id="KW-0067">ATP-binding</keyword>
<dbReference type="EMBL" id="FOSN01000005">
    <property type="protein sequence ID" value="SFK28510.1"/>
    <property type="molecule type" value="Genomic_DNA"/>
</dbReference>
<feature type="domain" description="Thymidylate kinase-like" evidence="13">
    <location>
        <begin position="27"/>
        <end position="220"/>
    </location>
</feature>
<dbReference type="Pfam" id="PF02223">
    <property type="entry name" value="Thymidylate_kin"/>
    <property type="match status" value="1"/>
</dbReference>
<dbReference type="SUPFAM" id="SSF52540">
    <property type="entry name" value="P-loop containing nucleoside triphosphate hydrolases"/>
    <property type="match status" value="1"/>
</dbReference>